<dbReference type="AlphaFoldDB" id="A0A5N8X0G2"/>
<evidence type="ECO:0000256" key="2">
    <source>
        <dbReference type="ARBA" id="ARBA00008954"/>
    </source>
</evidence>
<dbReference type="InterPro" id="IPR015422">
    <property type="entry name" value="PyrdxlP-dep_Trfase_small"/>
</dbReference>
<proteinExistence type="inferred from homology"/>
<protein>
    <submittedName>
        <fullName evidence="6">Aminotransferase class III-fold pyridoxal phosphate-dependent enzyme</fullName>
    </submittedName>
</protein>
<sequence>MPIAPVRARGLTIEGADGRRYLDCLSGAGTLAYVRENHLAEHAEPLGTRVLTELPSLAAEFACIGDVCGRGLMIGVELVDPEGTPERTEDTPRAAHLTGDAGLDRRDDRLDAAGSPAPPHDPLPAAPELAAEVQRECLRRGLIVRAVAQGCGERGGGGPR</sequence>
<dbReference type="EMBL" id="VMNX01000172">
    <property type="protein sequence ID" value="MPY53111.1"/>
    <property type="molecule type" value="Genomic_DNA"/>
</dbReference>
<feature type="compositionally biased region" description="Basic and acidic residues" evidence="5">
    <location>
        <begin position="102"/>
        <end position="111"/>
    </location>
</feature>
<evidence type="ECO:0000313" key="6">
    <source>
        <dbReference type="EMBL" id="MPY53111.1"/>
    </source>
</evidence>
<keyword evidence="3 6" id="KW-0032">Aminotransferase</keyword>
<evidence type="ECO:0000256" key="5">
    <source>
        <dbReference type="SAM" id="MobiDB-lite"/>
    </source>
</evidence>
<evidence type="ECO:0000256" key="1">
    <source>
        <dbReference type="ARBA" id="ARBA00001933"/>
    </source>
</evidence>
<organism evidence="6 7">
    <name type="scientific">Streptomyces acidicola</name>
    <dbReference type="NCBI Taxonomy" id="2596892"/>
    <lineage>
        <taxon>Bacteria</taxon>
        <taxon>Bacillati</taxon>
        <taxon>Actinomycetota</taxon>
        <taxon>Actinomycetes</taxon>
        <taxon>Kitasatosporales</taxon>
        <taxon>Streptomycetaceae</taxon>
        <taxon>Streptomyces</taxon>
    </lineage>
</organism>
<dbReference type="PANTHER" id="PTHR43552:SF1">
    <property type="entry name" value="DIAMINOBUTYRATE--2-OXOGLUTARATE AMINOTRANSFERASE"/>
    <property type="match status" value="1"/>
</dbReference>
<gene>
    <name evidence="6" type="ORF">FPZ41_32925</name>
</gene>
<evidence type="ECO:0000256" key="3">
    <source>
        <dbReference type="ARBA" id="ARBA00022576"/>
    </source>
</evidence>
<comment type="caution">
    <text evidence="6">The sequence shown here is derived from an EMBL/GenBank/DDBJ whole genome shotgun (WGS) entry which is preliminary data.</text>
</comment>
<dbReference type="InterPro" id="IPR015424">
    <property type="entry name" value="PyrdxlP-dep_Trfase"/>
</dbReference>
<comment type="similarity">
    <text evidence="2">Belongs to the class-III pyridoxal-phosphate-dependent aminotransferase family.</text>
</comment>
<feature type="compositionally biased region" description="Pro residues" evidence="5">
    <location>
        <begin position="116"/>
        <end position="125"/>
    </location>
</feature>
<reference evidence="6 7" key="1">
    <citation type="submission" date="2019-09" db="EMBL/GenBank/DDBJ databases">
        <authorList>
            <person name="Duangmal K."/>
            <person name="Teo W.F.A."/>
            <person name="Lipun K."/>
        </authorList>
    </citation>
    <scope>NUCLEOTIDE SEQUENCE [LARGE SCALE GENOMIC DNA]</scope>
    <source>
        <strain evidence="6 7">K1PN6</strain>
    </source>
</reference>
<dbReference type="InterPro" id="IPR004637">
    <property type="entry name" value="Dat"/>
</dbReference>
<evidence type="ECO:0000313" key="7">
    <source>
        <dbReference type="Proteomes" id="UP000373149"/>
    </source>
</evidence>
<feature type="region of interest" description="Disordered" evidence="5">
    <location>
        <begin position="80"/>
        <end position="127"/>
    </location>
</feature>
<evidence type="ECO:0000256" key="4">
    <source>
        <dbReference type="ARBA" id="ARBA00022679"/>
    </source>
</evidence>
<keyword evidence="7" id="KW-1185">Reference proteome</keyword>
<name>A0A5N8X0G2_9ACTN</name>
<dbReference type="GO" id="GO:0008483">
    <property type="term" value="F:transaminase activity"/>
    <property type="evidence" value="ECO:0007669"/>
    <property type="project" value="UniProtKB-KW"/>
</dbReference>
<dbReference type="SUPFAM" id="SSF53383">
    <property type="entry name" value="PLP-dependent transferases"/>
    <property type="match status" value="1"/>
</dbReference>
<dbReference type="Proteomes" id="UP000373149">
    <property type="component" value="Unassembled WGS sequence"/>
</dbReference>
<feature type="compositionally biased region" description="Basic and acidic residues" evidence="5">
    <location>
        <begin position="84"/>
        <end position="93"/>
    </location>
</feature>
<accession>A0A5N8X0G2</accession>
<keyword evidence="4 6" id="KW-0808">Transferase</keyword>
<dbReference type="Gene3D" id="3.90.1150.10">
    <property type="entry name" value="Aspartate Aminotransferase, domain 1"/>
    <property type="match status" value="1"/>
</dbReference>
<dbReference type="PANTHER" id="PTHR43552">
    <property type="entry name" value="DIAMINOBUTYRATE--2-OXOGLUTARATE AMINOTRANSFERASE"/>
    <property type="match status" value="1"/>
</dbReference>
<comment type="cofactor">
    <cofactor evidence="1">
        <name>pyridoxal 5'-phosphate</name>
        <dbReference type="ChEBI" id="CHEBI:597326"/>
    </cofactor>
</comment>